<keyword evidence="3" id="KW-1185">Reference proteome</keyword>
<dbReference type="Gene3D" id="3.30.530.20">
    <property type="match status" value="1"/>
</dbReference>
<feature type="compositionally biased region" description="Basic residues" evidence="1">
    <location>
        <begin position="1"/>
        <end position="10"/>
    </location>
</feature>
<evidence type="ECO:0000256" key="1">
    <source>
        <dbReference type="SAM" id="MobiDB-lite"/>
    </source>
</evidence>
<dbReference type="RefSeq" id="WP_345263017.1">
    <property type="nucleotide sequence ID" value="NZ_BAABIM010000001.1"/>
</dbReference>
<dbReference type="EMBL" id="BAABIM010000001">
    <property type="protein sequence ID" value="GAA4673907.1"/>
    <property type="molecule type" value="Genomic_DNA"/>
</dbReference>
<accession>A0ABP8VYR6</accession>
<reference evidence="3" key="1">
    <citation type="journal article" date="2019" name="Int. J. Syst. Evol. Microbiol.">
        <title>The Global Catalogue of Microorganisms (GCM) 10K type strain sequencing project: providing services to taxonomists for standard genome sequencing and annotation.</title>
        <authorList>
            <consortium name="The Broad Institute Genomics Platform"/>
            <consortium name="The Broad Institute Genome Sequencing Center for Infectious Disease"/>
            <person name="Wu L."/>
            <person name="Ma J."/>
        </authorList>
    </citation>
    <scope>NUCLEOTIDE SEQUENCE [LARGE SCALE GENOMIC DNA]</scope>
    <source>
        <strain evidence="3">JCM 18127</strain>
    </source>
</reference>
<dbReference type="CDD" id="cd08865">
    <property type="entry name" value="SRPBCC_10"/>
    <property type="match status" value="1"/>
</dbReference>
<feature type="region of interest" description="Disordered" evidence="1">
    <location>
        <begin position="1"/>
        <end position="20"/>
    </location>
</feature>
<evidence type="ECO:0000313" key="2">
    <source>
        <dbReference type="EMBL" id="GAA4673907.1"/>
    </source>
</evidence>
<evidence type="ECO:0000313" key="3">
    <source>
        <dbReference type="Proteomes" id="UP001500621"/>
    </source>
</evidence>
<sequence length="165" mass="18353">MSATSRRRPTARAGSPGGYLTPMHVERSFSVPRPPDEVFAYLADFTHTQEWDPGTVSTTRTSGDGGLGTTYANTSEFMGRRVELTYETVEHQPPTRVRFRGTNDSATTYDTMTFEAEGAGTRIHYRADFQFGRLLSLVAPLVLRGRLDKLADETVEQLTDALTTR</sequence>
<name>A0ABP8VYR6_9ACTN</name>
<dbReference type="Proteomes" id="UP001500621">
    <property type="component" value="Unassembled WGS sequence"/>
</dbReference>
<protein>
    <submittedName>
        <fullName evidence="2">SRPBCC family protein</fullName>
    </submittedName>
</protein>
<dbReference type="InterPro" id="IPR019587">
    <property type="entry name" value="Polyketide_cyclase/dehydratase"/>
</dbReference>
<dbReference type="SUPFAM" id="SSF55961">
    <property type="entry name" value="Bet v1-like"/>
    <property type="match status" value="1"/>
</dbReference>
<organism evidence="2 3">
    <name type="scientific">Nocardioides nanhaiensis</name>
    <dbReference type="NCBI Taxonomy" id="1476871"/>
    <lineage>
        <taxon>Bacteria</taxon>
        <taxon>Bacillati</taxon>
        <taxon>Actinomycetota</taxon>
        <taxon>Actinomycetes</taxon>
        <taxon>Propionibacteriales</taxon>
        <taxon>Nocardioidaceae</taxon>
        <taxon>Nocardioides</taxon>
    </lineage>
</organism>
<dbReference type="Pfam" id="PF10604">
    <property type="entry name" value="Polyketide_cyc2"/>
    <property type="match status" value="1"/>
</dbReference>
<dbReference type="InterPro" id="IPR023393">
    <property type="entry name" value="START-like_dom_sf"/>
</dbReference>
<proteinExistence type="predicted"/>
<comment type="caution">
    <text evidence="2">The sequence shown here is derived from an EMBL/GenBank/DDBJ whole genome shotgun (WGS) entry which is preliminary data.</text>
</comment>
<gene>
    <name evidence="2" type="ORF">GCM10023226_08760</name>
</gene>